<keyword evidence="2" id="KW-1133">Transmembrane helix</keyword>
<protein>
    <submittedName>
        <fullName evidence="3">Uncharacterized protein</fullName>
    </submittedName>
</protein>
<evidence type="ECO:0000313" key="3">
    <source>
        <dbReference type="EMBL" id="SDX42228.1"/>
    </source>
</evidence>
<feature type="compositionally biased region" description="Basic and acidic residues" evidence="1">
    <location>
        <begin position="26"/>
        <end position="35"/>
    </location>
</feature>
<evidence type="ECO:0000256" key="1">
    <source>
        <dbReference type="SAM" id="MobiDB-lite"/>
    </source>
</evidence>
<feature type="region of interest" description="Disordered" evidence="1">
    <location>
        <begin position="26"/>
        <end position="66"/>
    </location>
</feature>
<proteinExistence type="predicted"/>
<organism evidence="3 4">
    <name type="scientific">Thiocapsa roseopersicina</name>
    <dbReference type="NCBI Taxonomy" id="1058"/>
    <lineage>
        <taxon>Bacteria</taxon>
        <taxon>Pseudomonadati</taxon>
        <taxon>Pseudomonadota</taxon>
        <taxon>Gammaproteobacteria</taxon>
        <taxon>Chromatiales</taxon>
        <taxon>Chromatiaceae</taxon>
        <taxon>Thiocapsa</taxon>
    </lineage>
</organism>
<accession>A0A1H3BKM2</accession>
<gene>
    <name evidence="3" type="ORF">SAMN05421783_12532</name>
</gene>
<dbReference type="AlphaFoldDB" id="A0A1H3BKM2"/>
<feature type="transmembrane region" description="Helical" evidence="2">
    <location>
        <begin position="111"/>
        <end position="139"/>
    </location>
</feature>
<evidence type="ECO:0000313" key="4">
    <source>
        <dbReference type="Proteomes" id="UP000198816"/>
    </source>
</evidence>
<reference evidence="4" key="1">
    <citation type="submission" date="2016-10" db="EMBL/GenBank/DDBJ databases">
        <authorList>
            <person name="Varghese N."/>
            <person name="Submissions S."/>
        </authorList>
    </citation>
    <scope>NUCLEOTIDE SEQUENCE [LARGE SCALE GENOMIC DNA]</scope>
    <source>
        <strain evidence="4">DSM 217</strain>
    </source>
</reference>
<dbReference type="Proteomes" id="UP000198816">
    <property type="component" value="Unassembled WGS sequence"/>
</dbReference>
<dbReference type="EMBL" id="FNNZ01000025">
    <property type="protein sequence ID" value="SDX42228.1"/>
    <property type="molecule type" value="Genomic_DNA"/>
</dbReference>
<keyword evidence="2" id="KW-0812">Transmembrane</keyword>
<sequence length="158" mass="17376">MRVAPPPIGAYLDLVYTATDEEILERIETGADRRRSAGRTPEPPCPDRPYREPVPGRTPSVGPDPECPKAAWGPLAFGLHANRITLGVDRNPARLVNPANPEVVMHPAHRLVSALLIVIVDTAAFAVPLESVLLAYILLARPAWVRDRVDRLYRGVPR</sequence>
<keyword evidence="2" id="KW-0472">Membrane</keyword>
<name>A0A1H3BKM2_THIRO</name>
<evidence type="ECO:0000256" key="2">
    <source>
        <dbReference type="SAM" id="Phobius"/>
    </source>
</evidence>
<dbReference type="RefSeq" id="WP_245731961.1">
    <property type="nucleotide sequence ID" value="NZ_FNNZ01000025.1"/>
</dbReference>
<keyword evidence="4" id="KW-1185">Reference proteome</keyword>